<dbReference type="PANTHER" id="PTHR21716">
    <property type="entry name" value="TRANSMEMBRANE PROTEIN"/>
    <property type="match status" value="1"/>
</dbReference>
<dbReference type="OrthoDB" id="9799225at2"/>
<feature type="transmembrane region" description="Helical" evidence="6">
    <location>
        <begin position="225"/>
        <end position="250"/>
    </location>
</feature>
<dbReference type="InterPro" id="IPR002549">
    <property type="entry name" value="AI-2E-like"/>
</dbReference>
<feature type="transmembrane region" description="Helical" evidence="6">
    <location>
        <begin position="290"/>
        <end position="307"/>
    </location>
</feature>
<evidence type="ECO:0000256" key="2">
    <source>
        <dbReference type="ARBA" id="ARBA00009773"/>
    </source>
</evidence>
<comment type="similarity">
    <text evidence="2">Belongs to the autoinducer-2 exporter (AI-2E) (TC 2.A.86) family.</text>
</comment>
<keyword evidence="5 6" id="KW-0472">Membrane</keyword>
<sequence length="398" mass="42498">MNEGPGSAPAGEPAVRKARITRMTFAAQELRLISALVVILGLGLFLALPFVLSIGSVVFLPLVTALILTIVLSPLADKLAGWGLPNVLASLVALLALFAILVLAGLLILQPAIVLFDTLPAVIDQIGQRFAELRNQFAWLAAANDRLAELTGRSGNEVVVATPSFLEEFAYATPSVVLEVLLTFLMTFFMVEARVRLRRRLLLERTDFGASIKAARVIRDVQDRVAAYILTVTWINALVGLVVGLAAWAFGMDAPVMWGGLAAILNFLPYIGPLAMTAILALYGVGTAETALVGIIPAAAYLGLHTVESNVFTPSILGARFTMNPVMILLALSYFSWIWGVFGALLSVPILLTLTAFFDHVGRPNLIGFVFGEPLFPLSPAGEADDPAPAEQQTARPA</sequence>
<evidence type="ECO:0000313" key="8">
    <source>
        <dbReference type="Proteomes" id="UP000439522"/>
    </source>
</evidence>
<dbReference type="GO" id="GO:0016020">
    <property type="term" value="C:membrane"/>
    <property type="evidence" value="ECO:0007669"/>
    <property type="project" value="UniProtKB-SubCell"/>
</dbReference>
<keyword evidence="4 6" id="KW-1133">Transmembrane helix</keyword>
<evidence type="ECO:0000256" key="4">
    <source>
        <dbReference type="ARBA" id="ARBA00022989"/>
    </source>
</evidence>
<feature type="transmembrane region" description="Helical" evidence="6">
    <location>
        <begin position="88"/>
        <end position="109"/>
    </location>
</feature>
<name>A0A6I4TFU3_9SPHN</name>
<dbReference type="RefSeq" id="WP_160610661.1">
    <property type="nucleotide sequence ID" value="NZ_WTZA01000001.1"/>
</dbReference>
<comment type="caution">
    <text evidence="7">The sequence shown here is derived from an EMBL/GenBank/DDBJ whole genome shotgun (WGS) entry which is preliminary data.</text>
</comment>
<dbReference type="AlphaFoldDB" id="A0A6I4TFU3"/>
<gene>
    <name evidence="7" type="ORF">GRI40_06960</name>
</gene>
<accession>A0A6I4TFU3</accession>
<evidence type="ECO:0000256" key="3">
    <source>
        <dbReference type="ARBA" id="ARBA00022692"/>
    </source>
</evidence>
<reference evidence="7 8" key="1">
    <citation type="submission" date="2019-12" db="EMBL/GenBank/DDBJ databases">
        <title>Genomic-based taxomic classification of the family Erythrobacteraceae.</title>
        <authorList>
            <person name="Xu L."/>
        </authorList>
    </citation>
    <scope>NUCLEOTIDE SEQUENCE [LARGE SCALE GENOMIC DNA]</scope>
    <source>
        <strain evidence="7 8">100921-2</strain>
    </source>
</reference>
<dbReference type="EMBL" id="WTZA01000001">
    <property type="protein sequence ID" value="MXO74960.1"/>
    <property type="molecule type" value="Genomic_DNA"/>
</dbReference>
<evidence type="ECO:0000313" key="7">
    <source>
        <dbReference type="EMBL" id="MXO74960.1"/>
    </source>
</evidence>
<proteinExistence type="inferred from homology"/>
<dbReference type="PANTHER" id="PTHR21716:SF16">
    <property type="entry name" value="BLL1467 PROTEIN"/>
    <property type="match status" value="1"/>
</dbReference>
<dbReference type="GO" id="GO:0055085">
    <property type="term" value="P:transmembrane transport"/>
    <property type="evidence" value="ECO:0007669"/>
    <property type="project" value="TreeGrafter"/>
</dbReference>
<keyword evidence="8" id="KW-1185">Reference proteome</keyword>
<feature type="transmembrane region" description="Helical" evidence="6">
    <location>
        <begin position="256"/>
        <end position="283"/>
    </location>
</feature>
<feature type="transmembrane region" description="Helical" evidence="6">
    <location>
        <begin position="58"/>
        <end position="76"/>
    </location>
</feature>
<keyword evidence="3 6" id="KW-0812">Transmembrane</keyword>
<comment type="subcellular location">
    <subcellularLocation>
        <location evidence="1">Membrane</location>
        <topology evidence="1">Multi-pass membrane protein</topology>
    </subcellularLocation>
</comment>
<feature type="transmembrane region" description="Helical" evidence="6">
    <location>
        <begin position="169"/>
        <end position="191"/>
    </location>
</feature>
<evidence type="ECO:0000256" key="5">
    <source>
        <dbReference type="ARBA" id="ARBA00023136"/>
    </source>
</evidence>
<protein>
    <submittedName>
        <fullName evidence="7">AI-2E family transporter</fullName>
    </submittedName>
</protein>
<dbReference type="Proteomes" id="UP000439522">
    <property type="component" value="Unassembled WGS sequence"/>
</dbReference>
<evidence type="ECO:0000256" key="6">
    <source>
        <dbReference type="SAM" id="Phobius"/>
    </source>
</evidence>
<organism evidence="7 8">
    <name type="scientific">Tsuneonella aeria</name>
    <dbReference type="NCBI Taxonomy" id="1837929"/>
    <lineage>
        <taxon>Bacteria</taxon>
        <taxon>Pseudomonadati</taxon>
        <taxon>Pseudomonadota</taxon>
        <taxon>Alphaproteobacteria</taxon>
        <taxon>Sphingomonadales</taxon>
        <taxon>Erythrobacteraceae</taxon>
        <taxon>Tsuneonella</taxon>
    </lineage>
</organism>
<dbReference type="Pfam" id="PF01594">
    <property type="entry name" value="AI-2E_transport"/>
    <property type="match status" value="1"/>
</dbReference>
<feature type="transmembrane region" description="Helical" evidence="6">
    <location>
        <begin position="327"/>
        <end position="358"/>
    </location>
</feature>
<evidence type="ECO:0000256" key="1">
    <source>
        <dbReference type="ARBA" id="ARBA00004141"/>
    </source>
</evidence>
<feature type="transmembrane region" description="Helical" evidence="6">
    <location>
        <begin position="32"/>
        <end position="52"/>
    </location>
</feature>